<sequence length="97" mass="10654">MDPRDLLESPAQRVVDSVEATTERIRRARGACREEENTTVPRPDLRTKGEDVHRRTANPACRLTRSPSPLAEQPNPGELASVGEQEGVHSGARLSLT</sequence>
<reference evidence="2" key="2">
    <citation type="journal article" date="2015" name="Data Brief">
        <title>Shoot transcriptome of the giant reed, Arundo donax.</title>
        <authorList>
            <person name="Barrero R.A."/>
            <person name="Guerrero F.D."/>
            <person name="Moolhuijzen P."/>
            <person name="Goolsby J.A."/>
            <person name="Tidwell J."/>
            <person name="Bellgard S.E."/>
            <person name="Bellgard M.I."/>
        </authorList>
    </citation>
    <scope>NUCLEOTIDE SEQUENCE</scope>
    <source>
        <tissue evidence="2">Shoot tissue taken approximately 20 cm above the soil surface</tissue>
    </source>
</reference>
<dbReference type="EMBL" id="GBRH01269775">
    <property type="protein sequence ID" value="JAD28120.1"/>
    <property type="molecule type" value="Transcribed_RNA"/>
</dbReference>
<feature type="region of interest" description="Disordered" evidence="1">
    <location>
        <begin position="30"/>
        <end position="97"/>
    </location>
</feature>
<protein>
    <submittedName>
        <fullName evidence="2">Uncharacterized protein</fullName>
    </submittedName>
</protein>
<dbReference type="AlphaFoldDB" id="A0A0A8YUI3"/>
<accession>A0A0A8YUI3</accession>
<proteinExistence type="predicted"/>
<reference evidence="2" key="1">
    <citation type="submission" date="2014-09" db="EMBL/GenBank/DDBJ databases">
        <authorList>
            <person name="Magalhaes I.L.F."/>
            <person name="Oliveira U."/>
            <person name="Santos F.R."/>
            <person name="Vidigal T.H.D.A."/>
            <person name="Brescovit A.D."/>
            <person name="Santos A.J."/>
        </authorList>
    </citation>
    <scope>NUCLEOTIDE SEQUENCE</scope>
    <source>
        <tissue evidence="2">Shoot tissue taken approximately 20 cm above the soil surface</tissue>
    </source>
</reference>
<evidence type="ECO:0000256" key="1">
    <source>
        <dbReference type="SAM" id="MobiDB-lite"/>
    </source>
</evidence>
<feature type="compositionally biased region" description="Basic and acidic residues" evidence="1">
    <location>
        <begin position="43"/>
        <end position="54"/>
    </location>
</feature>
<organism evidence="2">
    <name type="scientific">Arundo donax</name>
    <name type="common">Giant reed</name>
    <name type="synonym">Donax arundinaceus</name>
    <dbReference type="NCBI Taxonomy" id="35708"/>
    <lineage>
        <taxon>Eukaryota</taxon>
        <taxon>Viridiplantae</taxon>
        <taxon>Streptophyta</taxon>
        <taxon>Embryophyta</taxon>
        <taxon>Tracheophyta</taxon>
        <taxon>Spermatophyta</taxon>
        <taxon>Magnoliopsida</taxon>
        <taxon>Liliopsida</taxon>
        <taxon>Poales</taxon>
        <taxon>Poaceae</taxon>
        <taxon>PACMAD clade</taxon>
        <taxon>Arundinoideae</taxon>
        <taxon>Arundineae</taxon>
        <taxon>Arundo</taxon>
    </lineage>
</organism>
<evidence type="ECO:0000313" key="2">
    <source>
        <dbReference type="EMBL" id="JAD28120.1"/>
    </source>
</evidence>
<feature type="region of interest" description="Disordered" evidence="1">
    <location>
        <begin position="1"/>
        <end position="20"/>
    </location>
</feature>
<name>A0A0A8YUI3_ARUDO</name>